<feature type="domain" description="N-acetyltransferase" evidence="1">
    <location>
        <begin position="1"/>
        <end position="129"/>
    </location>
</feature>
<dbReference type="OrthoDB" id="9784707at2"/>
<feature type="non-terminal residue" evidence="2">
    <location>
        <position position="1"/>
    </location>
</feature>
<dbReference type="PROSITE" id="PS51186">
    <property type="entry name" value="GNAT"/>
    <property type="match status" value="1"/>
</dbReference>
<organism evidence="2 3">
    <name type="scientific">Staphylococcus rostri</name>
    <dbReference type="NCBI Taxonomy" id="522262"/>
    <lineage>
        <taxon>Bacteria</taxon>
        <taxon>Bacillati</taxon>
        <taxon>Bacillota</taxon>
        <taxon>Bacilli</taxon>
        <taxon>Bacillales</taxon>
        <taxon>Staphylococcaceae</taxon>
        <taxon>Staphylococcus</taxon>
    </lineage>
</organism>
<dbReference type="AlphaFoldDB" id="A0A2K3YXQ4"/>
<dbReference type="Pfam" id="PF13302">
    <property type="entry name" value="Acetyltransf_3"/>
    <property type="match status" value="1"/>
</dbReference>
<dbReference type="RefSeq" id="WP_142381164.1">
    <property type="nucleotide sequence ID" value="NZ_PPRF01000003.1"/>
</dbReference>
<dbReference type="Proteomes" id="UP000242752">
    <property type="component" value="Unassembled WGS sequence"/>
</dbReference>
<proteinExistence type="predicted"/>
<gene>
    <name evidence="2" type="ORF">CD122_00550</name>
</gene>
<name>A0A2K3YXQ4_9STAP</name>
<accession>A0A2K3YXQ4</accession>
<dbReference type="Gene3D" id="3.40.630.30">
    <property type="match status" value="1"/>
</dbReference>
<protein>
    <recommendedName>
        <fullName evidence="1">N-acetyltransferase domain-containing protein</fullName>
    </recommendedName>
</protein>
<evidence type="ECO:0000259" key="1">
    <source>
        <dbReference type="PROSITE" id="PS51186"/>
    </source>
</evidence>
<dbReference type="InterPro" id="IPR051531">
    <property type="entry name" value="N-acetyltransferase"/>
</dbReference>
<evidence type="ECO:0000313" key="2">
    <source>
        <dbReference type="EMBL" id="PNZ30386.1"/>
    </source>
</evidence>
<sequence length="129" mass="15067">FLPWVRNISSEKDTKNIIKAYKKLFLNNQEYRFYIFENKNHNLIGSITLRNIDALSKQAELGFWLDKDQVGKGYIVESFNAIIKELDAIETIIANTSIGNCRCIRTLQRLGFDKLEEHTTYISFSMRVI</sequence>
<evidence type="ECO:0000313" key="3">
    <source>
        <dbReference type="Proteomes" id="UP000242752"/>
    </source>
</evidence>
<dbReference type="InterPro" id="IPR000182">
    <property type="entry name" value="GNAT_dom"/>
</dbReference>
<dbReference type="InterPro" id="IPR016181">
    <property type="entry name" value="Acyl_CoA_acyltransferase"/>
</dbReference>
<dbReference type="EMBL" id="PPRF01000003">
    <property type="protein sequence ID" value="PNZ30386.1"/>
    <property type="molecule type" value="Genomic_DNA"/>
</dbReference>
<keyword evidence="3" id="KW-1185">Reference proteome</keyword>
<dbReference type="GO" id="GO:0016747">
    <property type="term" value="F:acyltransferase activity, transferring groups other than amino-acyl groups"/>
    <property type="evidence" value="ECO:0007669"/>
    <property type="project" value="InterPro"/>
</dbReference>
<dbReference type="SUPFAM" id="SSF55729">
    <property type="entry name" value="Acyl-CoA N-acyltransferases (Nat)"/>
    <property type="match status" value="1"/>
</dbReference>
<comment type="caution">
    <text evidence="2">The sequence shown here is derived from an EMBL/GenBank/DDBJ whole genome shotgun (WGS) entry which is preliminary data.</text>
</comment>
<reference evidence="2 3" key="1">
    <citation type="submission" date="2017-08" db="EMBL/GenBank/DDBJ databases">
        <title>Draft genome sequences of 64 type strains of genus Staph aureus.</title>
        <authorList>
            <person name="Cole K."/>
            <person name="Golubchik T."/>
            <person name="Russell J."/>
            <person name="Foster D."/>
            <person name="Llewelyn M."/>
            <person name="Wilson D."/>
            <person name="Crook D."/>
            <person name="Paul J."/>
        </authorList>
    </citation>
    <scope>NUCLEOTIDE SEQUENCE [LARGE SCALE GENOMIC DNA]</scope>
    <source>
        <strain evidence="2 3">DSM 21968</strain>
    </source>
</reference>
<dbReference type="PANTHER" id="PTHR43792">
    <property type="entry name" value="GNAT FAMILY, PUTATIVE (AFU_ORTHOLOGUE AFUA_3G00765)-RELATED-RELATED"/>
    <property type="match status" value="1"/>
</dbReference>